<dbReference type="EMBL" id="JBHSBI010000016">
    <property type="protein sequence ID" value="MFC4011493.1"/>
    <property type="molecule type" value="Genomic_DNA"/>
</dbReference>
<proteinExistence type="predicted"/>
<feature type="transmembrane region" description="Helical" evidence="1">
    <location>
        <begin position="20"/>
        <end position="46"/>
    </location>
</feature>
<feature type="transmembrane region" description="Helical" evidence="1">
    <location>
        <begin position="147"/>
        <end position="170"/>
    </location>
</feature>
<feature type="transmembrane region" description="Helical" evidence="1">
    <location>
        <begin position="177"/>
        <end position="197"/>
    </location>
</feature>
<gene>
    <name evidence="2" type="ORF">ACFOY2_29985</name>
</gene>
<keyword evidence="1" id="KW-0812">Transmembrane</keyword>
<reference evidence="3" key="1">
    <citation type="journal article" date="2019" name="Int. J. Syst. Evol. Microbiol.">
        <title>The Global Catalogue of Microorganisms (GCM) 10K type strain sequencing project: providing services to taxonomists for standard genome sequencing and annotation.</title>
        <authorList>
            <consortium name="The Broad Institute Genomics Platform"/>
            <consortium name="The Broad Institute Genome Sequencing Center for Infectious Disease"/>
            <person name="Wu L."/>
            <person name="Ma J."/>
        </authorList>
    </citation>
    <scope>NUCLEOTIDE SEQUENCE [LARGE SCALE GENOMIC DNA]</scope>
    <source>
        <strain evidence="3">TBRC 1276</strain>
    </source>
</reference>
<evidence type="ECO:0000313" key="2">
    <source>
        <dbReference type="EMBL" id="MFC4011493.1"/>
    </source>
</evidence>
<comment type="caution">
    <text evidence="2">The sequence shown here is derived from an EMBL/GenBank/DDBJ whole genome shotgun (WGS) entry which is preliminary data.</text>
</comment>
<protein>
    <submittedName>
        <fullName evidence="2">ABC transporter permease</fullName>
    </submittedName>
</protein>
<dbReference type="RefSeq" id="WP_379531446.1">
    <property type="nucleotide sequence ID" value="NZ_JBHSBI010000016.1"/>
</dbReference>
<organism evidence="2 3">
    <name type="scientific">Nonomuraea purpurea</name>
    <dbReference type="NCBI Taxonomy" id="1849276"/>
    <lineage>
        <taxon>Bacteria</taxon>
        <taxon>Bacillati</taxon>
        <taxon>Actinomycetota</taxon>
        <taxon>Actinomycetes</taxon>
        <taxon>Streptosporangiales</taxon>
        <taxon>Streptosporangiaceae</taxon>
        <taxon>Nonomuraea</taxon>
    </lineage>
</organism>
<feature type="transmembrane region" description="Helical" evidence="1">
    <location>
        <begin position="102"/>
        <end position="127"/>
    </location>
</feature>
<evidence type="ECO:0000313" key="3">
    <source>
        <dbReference type="Proteomes" id="UP001595851"/>
    </source>
</evidence>
<keyword evidence="1" id="KW-0472">Membrane</keyword>
<dbReference type="Proteomes" id="UP001595851">
    <property type="component" value="Unassembled WGS sequence"/>
</dbReference>
<name>A0ABV8GBX2_9ACTN</name>
<keyword evidence="3" id="KW-1185">Reference proteome</keyword>
<accession>A0ABV8GBX2</accession>
<feature type="transmembrane region" description="Helical" evidence="1">
    <location>
        <begin position="66"/>
        <end position="90"/>
    </location>
</feature>
<feature type="transmembrane region" description="Helical" evidence="1">
    <location>
        <begin position="234"/>
        <end position="253"/>
    </location>
</feature>
<sequence>MRRELRAEWTKVRTVAGPGWLLLALVVLTVGVGAVAVNAVTCASAGCGQDAIRLGLVGVQVGQAMVALLTVVAVCGEYGSGMISTSLVAVPRRVTLLAAKAGVVTGLTAAGGSVAVLGSLLVAGVLLPESGFTPSHGYPPLSLADGPTLRAAAGSVLYLVLIALLSLGVAAAVRDSAVSAGVVLGILYLLPLAVRLVSDEDTQRMLWRLAPTNAGLTVQATTDLAVLPIGPWEGIGVLACWTAAALLAGALLLRTRDA</sequence>
<evidence type="ECO:0000256" key="1">
    <source>
        <dbReference type="SAM" id="Phobius"/>
    </source>
</evidence>
<keyword evidence="1" id="KW-1133">Transmembrane helix</keyword>